<comment type="caution">
    <text evidence="2">The sequence shown here is derived from an EMBL/GenBank/DDBJ whole genome shotgun (WGS) entry which is preliminary data.</text>
</comment>
<protein>
    <submittedName>
        <fullName evidence="2">Uncharacterized protein</fullName>
    </submittedName>
</protein>
<feature type="compositionally biased region" description="Basic and acidic residues" evidence="1">
    <location>
        <begin position="306"/>
        <end position="323"/>
    </location>
</feature>
<sequence>MGCGVNNETYTLQSMTKCEIPTDTYSVDFKRSFFPEIFASLFLNIYQKQNNQCLQQYETVRSSFWLDINDKISNSCSNDNSAKEISEEMLVDEQKPLIQNKLTVYQQYLLDLGENYIVKKNKCLPLIDIVNLLVNIFPHLIKNDIISLIQYVTDEQNIDVRVFLKLVYMLTSEQYIRIKLNHFYVLYFMADELFNNQVQFTDFALQIQYHFKDLSINILNKLKKPPIILTTYEFDFSVSPIIFDILQHQKIRDKPLVLNTKQQIIEKNLNLLQRQKKELVKNLSSQINVFQKQNCTTEMQKQLKRRNLDDEPKEKEISEQLDL</sequence>
<dbReference type="EMBL" id="CAXDID020000003">
    <property type="protein sequence ID" value="CAL5972362.1"/>
    <property type="molecule type" value="Genomic_DNA"/>
</dbReference>
<reference evidence="2" key="1">
    <citation type="submission" date="2023-06" db="EMBL/GenBank/DDBJ databases">
        <authorList>
            <person name="Kurt Z."/>
        </authorList>
    </citation>
    <scope>NUCLEOTIDE SEQUENCE</scope>
</reference>
<keyword evidence="4" id="KW-1185">Reference proteome</keyword>
<organism evidence="2">
    <name type="scientific">Hexamita inflata</name>
    <dbReference type="NCBI Taxonomy" id="28002"/>
    <lineage>
        <taxon>Eukaryota</taxon>
        <taxon>Metamonada</taxon>
        <taxon>Diplomonadida</taxon>
        <taxon>Hexamitidae</taxon>
        <taxon>Hexamitinae</taxon>
        <taxon>Hexamita</taxon>
    </lineage>
</organism>
<dbReference type="AlphaFoldDB" id="A0AA86TT23"/>
<gene>
    <name evidence="2" type="ORF">HINF_LOCUS14955</name>
    <name evidence="3" type="ORF">HINF_LOCUS1867</name>
</gene>
<reference evidence="3 4" key="2">
    <citation type="submission" date="2024-07" db="EMBL/GenBank/DDBJ databases">
        <authorList>
            <person name="Akdeniz Z."/>
        </authorList>
    </citation>
    <scope>NUCLEOTIDE SEQUENCE [LARGE SCALE GENOMIC DNA]</scope>
</reference>
<evidence type="ECO:0000313" key="3">
    <source>
        <dbReference type="EMBL" id="CAL5972362.1"/>
    </source>
</evidence>
<proteinExistence type="predicted"/>
<dbReference type="EMBL" id="CATOUU010000380">
    <property type="protein sequence ID" value="CAI9927310.1"/>
    <property type="molecule type" value="Genomic_DNA"/>
</dbReference>
<evidence type="ECO:0000313" key="4">
    <source>
        <dbReference type="Proteomes" id="UP001642409"/>
    </source>
</evidence>
<feature type="region of interest" description="Disordered" evidence="1">
    <location>
        <begin position="302"/>
        <end position="323"/>
    </location>
</feature>
<evidence type="ECO:0000256" key="1">
    <source>
        <dbReference type="SAM" id="MobiDB-lite"/>
    </source>
</evidence>
<dbReference type="Proteomes" id="UP001642409">
    <property type="component" value="Unassembled WGS sequence"/>
</dbReference>
<accession>A0AA86TT23</accession>
<name>A0AA86TT23_9EUKA</name>
<evidence type="ECO:0000313" key="2">
    <source>
        <dbReference type="EMBL" id="CAI9927310.1"/>
    </source>
</evidence>